<protein>
    <submittedName>
        <fullName evidence="1">Very-short-patch-repair endonuclease</fullName>
    </submittedName>
</protein>
<dbReference type="RefSeq" id="WP_179565613.1">
    <property type="nucleotide sequence ID" value="NZ_JACBZY010000001.1"/>
</dbReference>
<organism evidence="1 2">
    <name type="scientific">Schumannella luteola</name>
    <dbReference type="NCBI Taxonomy" id="472059"/>
    <lineage>
        <taxon>Bacteria</taxon>
        <taxon>Bacillati</taxon>
        <taxon>Actinomycetota</taxon>
        <taxon>Actinomycetes</taxon>
        <taxon>Micrococcales</taxon>
        <taxon>Microbacteriaceae</taxon>
        <taxon>Schumannella</taxon>
    </lineage>
</organism>
<accession>A0A852YAP7</accession>
<reference evidence="1 2" key="1">
    <citation type="submission" date="2020-07" db="EMBL/GenBank/DDBJ databases">
        <title>Sequencing the genomes of 1000 actinobacteria strains.</title>
        <authorList>
            <person name="Klenk H.-P."/>
        </authorList>
    </citation>
    <scope>NUCLEOTIDE SEQUENCE [LARGE SCALE GENOMIC DNA]</scope>
    <source>
        <strain evidence="1 2">DSM 23141</strain>
    </source>
</reference>
<dbReference type="EMBL" id="JACBZY010000001">
    <property type="protein sequence ID" value="NYG98271.1"/>
    <property type="molecule type" value="Genomic_DNA"/>
</dbReference>
<evidence type="ECO:0000313" key="1">
    <source>
        <dbReference type="EMBL" id="NYG98271.1"/>
    </source>
</evidence>
<keyword evidence="1" id="KW-0255">Endonuclease</keyword>
<dbReference type="Proteomes" id="UP000553888">
    <property type="component" value="Unassembled WGS sequence"/>
</dbReference>
<keyword evidence="1" id="KW-0540">Nuclease</keyword>
<comment type="caution">
    <text evidence="1">The sequence shown here is derived from an EMBL/GenBank/DDBJ whole genome shotgun (WGS) entry which is preliminary data.</text>
</comment>
<proteinExistence type="predicted"/>
<dbReference type="AlphaFoldDB" id="A0A852YAP7"/>
<gene>
    <name evidence="1" type="ORF">BJ979_000897</name>
</gene>
<sequence length="292" mass="32978">MRAGRDAGLSRRTLYGTSVDRPHQGIRGTLWRDIDAARDLLPALRDGDRLSHSTAARLWPLPLPRDLESEQSPVHVSGPKDANRLRRPGVIGHRTVHTTSIERNGFLLSDPARLFLELASELSVADLVAVGDQLVREPPIGDPLDPRPWLPMHDLHEAVRRARTPRAEKARRAVALVREGSDSRRETQLRLAVVAAGLPEPELNTMVLDRRGDEIGRFDLRWRRFRVLAEYDGDQHRTDPVQYDRDISRFDRATMAGERVLRFRARHLRSGGGQAVHTISEALAERGYRGRA</sequence>
<keyword evidence="2" id="KW-1185">Reference proteome</keyword>
<dbReference type="GO" id="GO:0004519">
    <property type="term" value="F:endonuclease activity"/>
    <property type="evidence" value="ECO:0007669"/>
    <property type="project" value="UniProtKB-KW"/>
</dbReference>
<keyword evidence="1" id="KW-0378">Hydrolase</keyword>
<name>A0A852YAP7_9MICO</name>
<evidence type="ECO:0000313" key="2">
    <source>
        <dbReference type="Proteomes" id="UP000553888"/>
    </source>
</evidence>